<keyword evidence="3" id="KW-0812">Transmembrane</keyword>
<dbReference type="AlphaFoldDB" id="A0A323UBM1"/>
<accession>A0A323UBM1</accession>
<proteinExistence type="inferred from homology"/>
<dbReference type="RefSeq" id="WP_110787747.1">
    <property type="nucleotide sequence ID" value="NZ_QKQS01000024.1"/>
</dbReference>
<evidence type="ECO:0000259" key="4">
    <source>
        <dbReference type="Pfam" id="PF25917"/>
    </source>
</evidence>
<evidence type="ECO:0000313" key="6">
    <source>
        <dbReference type="EMBL" id="PZA10194.1"/>
    </source>
</evidence>
<dbReference type="PRINTS" id="PR01490">
    <property type="entry name" value="RTXTOXIND"/>
</dbReference>
<sequence>MLQTTEQIEAPRPNLAARWASGLWRHKWAALGIAVVLIAAGSGLFRLLLGPEVVAVAVQRGNLVQTVVASGHIETPYRVEIASQITGTVKDVLVKEGQQVHQGQQLVAIEASELRASVVQAEGAVAQAQARVRQLRELTKPAADEALKQAQANLLNAEAIYERASKLAASGYGTKATLDDATKNLDVARTQVRTAELQVFTSSPGGSDFVMAETQLSQTLANLNNAQARLGYATIVAPRDGVLITRAVERGSVVQPGKALLVLAPAGDIQIVVQIDEKNLGQLALGQHALASADAYPDKRFDATLSYINPSVDINRASVEIKLKVDDPPDYLRQDMTVSVDIATARRDDVVIVPARAVNDATAAPYVLKASGGRAVRQPVKLGLRGVGFYEVIDGLAPGDRVIPLATGVKPDQRIRAVLR</sequence>
<keyword evidence="2" id="KW-0175">Coiled coil</keyword>
<protein>
    <submittedName>
        <fullName evidence="6">Efflux RND transporter periplasmic adaptor subunit</fullName>
    </submittedName>
</protein>
<feature type="coiled-coil region" evidence="2">
    <location>
        <begin position="111"/>
        <end position="198"/>
    </location>
</feature>
<comment type="similarity">
    <text evidence="1">Belongs to the membrane fusion protein (MFP) (TC 8.A.1) family.</text>
</comment>
<organism evidence="6 7">
    <name type="scientific">Rhodopseudomonas palustris</name>
    <dbReference type="NCBI Taxonomy" id="1076"/>
    <lineage>
        <taxon>Bacteria</taxon>
        <taxon>Pseudomonadati</taxon>
        <taxon>Pseudomonadota</taxon>
        <taxon>Alphaproteobacteria</taxon>
        <taxon>Hyphomicrobiales</taxon>
        <taxon>Nitrobacteraceae</taxon>
        <taxon>Rhodopseudomonas</taxon>
    </lineage>
</organism>
<dbReference type="Pfam" id="PF25917">
    <property type="entry name" value="BSH_RND"/>
    <property type="match status" value="1"/>
</dbReference>
<dbReference type="Gene3D" id="2.40.30.170">
    <property type="match status" value="1"/>
</dbReference>
<evidence type="ECO:0000256" key="2">
    <source>
        <dbReference type="SAM" id="Coils"/>
    </source>
</evidence>
<evidence type="ECO:0000256" key="3">
    <source>
        <dbReference type="SAM" id="Phobius"/>
    </source>
</evidence>
<dbReference type="EMBL" id="QKQS01000024">
    <property type="protein sequence ID" value="PZA10194.1"/>
    <property type="molecule type" value="Genomic_DNA"/>
</dbReference>
<evidence type="ECO:0000256" key="1">
    <source>
        <dbReference type="ARBA" id="ARBA00009477"/>
    </source>
</evidence>
<dbReference type="Pfam" id="PF25954">
    <property type="entry name" value="Beta-barrel_RND_2"/>
    <property type="match status" value="1"/>
</dbReference>
<feature type="domain" description="Multidrug resistance protein MdtA-like barrel-sandwich hybrid" evidence="4">
    <location>
        <begin position="79"/>
        <end position="260"/>
    </location>
</feature>
<dbReference type="Gene3D" id="2.40.50.100">
    <property type="match status" value="2"/>
</dbReference>
<gene>
    <name evidence="6" type="ORF">DNX69_19930</name>
</gene>
<dbReference type="SUPFAM" id="SSF111369">
    <property type="entry name" value="HlyD-like secretion proteins"/>
    <property type="match status" value="3"/>
</dbReference>
<dbReference type="InterPro" id="IPR058625">
    <property type="entry name" value="MdtA-like_BSH"/>
</dbReference>
<dbReference type="PANTHER" id="PTHR30469">
    <property type="entry name" value="MULTIDRUG RESISTANCE PROTEIN MDTA"/>
    <property type="match status" value="1"/>
</dbReference>
<dbReference type="PANTHER" id="PTHR30469:SF15">
    <property type="entry name" value="HLYD FAMILY OF SECRETION PROTEINS"/>
    <property type="match status" value="1"/>
</dbReference>
<feature type="domain" description="CusB-like beta-barrel" evidence="5">
    <location>
        <begin position="271"/>
        <end position="345"/>
    </location>
</feature>
<keyword evidence="3" id="KW-0472">Membrane</keyword>
<evidence type="ECO:0000313" key="7">
    <source>
        <dbReference type="Proteomes" id="UP000248134"/>
    </source>
</evidence>
<evidence type="ECO:0000259" key="5">
    <source>
        <dbReference type="Pfam" id="PF25954"/>
    </source>
</evidence>
<keyword evidence="3" id="KW-1133">Transmembrane helix</keyword>
<dbReference type="GO" id="GO:1990281">
    <property type="term" value="C:efflux pump complex"/>
    <property type="evidence" value="ECO:0007669"/>
    <property type="project" value="TreeGrafter"/>
</dbReference>
<name>A0A323UBM1_RHOPL</name>
<dbReference type="Gene3D" id="1.10.287.470">
    <property type="entry name" value="Helix hairpin bin"/>
    <property type="match status" value="1"/>
</dbReference>
<dbReference type="OrthoDB" id="9813967at2"/>
<dbReference type="InterPro" id="IPR006143">
    <property type="entry name" value="RND_pump_MFP"/>
</dbReference>
<dbReference type="Proteomes" id="UP000248134">
    <property type="component" value="Unassembled WGS sequence"/>
</dbReference>
<dbReference type="Gene3D" id="2.40.420.20">
    <property type="match status" value="1"/>
</dbReference>
<dbReference type="GO" id="GO:0015562">
    <property type="term" value="F:efflux transmembrane transporter activity"/>
    <property type="evidence" value="ECO:0007669"/>
    <property type="project" value="TreeGrafter"/>
</dbReference>
<feature type="transmembrane region" description="Helical" evidence="3">
    <location>
        <begin position="28"/>
        <end position="49"/>
    </location>
</feature>
<comment type="caution">
    <text evidence="6">The sequence shown here is derived from an EMBL/GenBank/DDBJ whole genome shotgun (WGS) entry which is preliminary data.</text>
</comment>
<dbReference type="NCBIfam" id="TIGR01730">
    <property type="entry name" value="RND_mfp"/>
    <property type="match status" value="1"/>
</dbReference>
<dbReference type="InterPro" id="IPR058792">
    <property type="entry name" value="Beta-barrel_RND_2"/>
</dbReference>
<reference evidence="6 7" key="1">
    <citation type="submission" date="2018-06" db="EMBL/GenBank/DDBJ databases">
        <title>Draft Whole-Genome Sequence of the purple photosynthetic bacterium Rhodospeudomonas palustris XCP.</title>
        <authorList>
            <person name="Rayyan A."/>
            <person name="Meyer T.E."/>
            <person name="Kyndt J.A."/>
        </authorList>
    </citation>
    <scope>NUCLEOTIDE SEQUENCE [LARGE SCALE GENOMIC DNA]</scope>
    <source>
        <strain evidence="6 7">XCP</strain>
    </source>
</reference>